<name>A0ABV6PWI6_9BURK</name>
<comment type="caution">
    <text evidence="2">The sequence shown here is derived from an EMBL/GenBank/DDBJ whole genome shotgun (WGS) entry which is preliminary data.</text>
</comment>
<gene>
    <name evidence="2" type="ORF">ACFFGG_16775</name>
</gene>
<protein>
    <submittedName>
        <fullName evidence="2">RES family NAD+ phosphorylase</fullName>
    </submittedName>
</protein>
<dbReference type="EMBL" id="JBHLTN010000039">
    <property type="protein sequence ID" value="MFC0594205.1"/>
    <property type="molecule type" value="Genomic_DNA"/>
</dbReference>
<dbReference type="InterPro" id="IPR014914">
    <property type="entry name" value="RES_dom"/>
</dbReference>
<evidence type="ECO:0000313" key="2">
    <source>
        <dbReference type="EMBL" id="MFC0594205.1"/>
    </source>
</evidence>
<reference evidence="2 3" key="1">
    <citation type="submission" date="2024-09" db="EMBL/GenBank/DDBJ databases">
        <authorList>
            <person name="Sun Q."/>
            <person name="Mori K."/>
        </authorList>
    </citation>
    <scope>NUCLEOTIDE SEQUENCE [LARGE SCALE GENOMIC DNA]</scope>
    <source>
        <strain evidence="2 3">NCAIM B.02336</strain>
    </source>
</reference>
<feature type="domain" description="RES" evidence="1">
    <location>
        <begin position="32"/>
        <end position="159"/>
    </location>
</feature>
<sequence length="183" mass="20429">MQHDPDLLEALAAFKPVPFDGVVFRATRQNLSPVAASTNGGRWMVPRAAPVLYTSQQREGSLAEISFHYARMTPVPTKPVTVHRLQVSSRRTLKLIQADIASLGVPREQYKEVGLLRTQQIGAAVEYLGCDGLIAPSARWSCDNLILFPERLAIDCELEILESEEVEWLAWAKANGLYDHEEM</sequence>
<dbReference type="SMART" id="SM00953">
    <property type="entry name" value="RES"/>
    <property type="match status" value="1"/>
</dbReference>
<dbReference type="Proteomes" id="UP001589834">
    <property type="component" value="Unassembled WGS sequence"/>
</dbReference>
<evidence type="ECO:0000313" key="3">
    <source>
        <dbReference type="Proteomes" id="UP001589834"/>
    </source>
</evidence>
<proteinExistence type="predicted"/>
<accession>A0ABV6PWI6</accession>
<evidence type="ECO:0000259" key="1">
    <source>
        <dbReference type="SMART" id="SM00953"/>
    </source>
</evidence>
<organism evidence="2 3">
    <name type="scientific">Ottowia pentelensis</name>
    <dbReference type="NCBI Taxonomy" id="511108"/>
    <lineage>
        <taxon>Bacteria</taxon>
        <taxon>Pseudomonadati</taxon>
        <taxon>Pseudomonadota</taxon>
        <taxon>Betaproteobacteria</taxon>
        <taxon>Burkholderiales</taxon>
        <taxon>Comamonadaceae</taxon>
        <taxon>Ottowia</taxon>
    </lineage>
</organism>
<dbReference type="Pfam" id="PF08808">
    <property type="entry name" value="RES"/>
    <property type="match status" value="1"/>
</dbReference>
<keyword evidence="3" id="KW-1185">Reference proteome</keyword>
<dbReference type="RefSeq" id="WP_293224074.1">
    <property type="nucleotide sequence ID" value="NZ_JBHLTN010000039.1"/>
</dbReference>